<dbReference type="SUPFAM" id="SSF53474">
    <property type="entry name" value="alpha/beta-Hydrolases"/>
    <property type="match status" value="1"/>
</dbReference>
<evidence type="ECO:0000259" key="2">
    <source>
        <dbReference type="Pfam" id="PF12697"/>
    </source>
</evidence>
<dbReference type="Proteomes" id="UP001595859">
    <property type="component" value="Unassembled WGS sequence"/>
</dbReference>
<name>A0ABV9RXL4_9PSEU</name>
<organism evidence="3 4">
    <name type="scientific">Actinophytocola glycyrrhizae</name>
    <dbReference type="NCBI Taxonomy" id="2044873"/>
    <lineage>
        <taxon>Bacteria</taxon>
        <taxon>Bacillati</taxon>
        <taxon>Actinomycetota</taxon>
        <taxon>Actinomycetes</taxon>
        <taxon>Pseudonocardiales</taxon>
        <taxon>Pseudonocardiaceae</taxon>
    </lineage>
</organism>
<evidence type="ECO:0000313" key="4">
    <source>
        <dbReference type="Proteomes" id="UP001595859"/>
    </source>
</evidence>
<dbReference type="InterPro" id="IPR000073">
    <property type="entry name" value="AB_hydrolase_1"/>
</dbReference>
<keyword evidence="1 3" id="KW-0378">Hydrolase</keyword>
<dbReference type="InterPro" id="IPR029058">
    <property type="entry name" value="AB_hydrolase_fold"/>
</dbReference>
<feature type="domain" description="AB hydrolase-1" evidence="2">
    <location>
        <begin position="25"/>
        <end position="265"/>
    </location>
</feature>
<dbReference type="Pfam" id="PF12697">
    <property type="entry name" value="Abhydrolase_6"/>
    <property type="match status" value="1"/>
</dbReference>
<dbReference type="InterPro" id="IPR050266">
    <property type="entry name" value="AB_hydrolase_sf"/>
</dbReference>
<gene>
    <name evidence="3" type="ORF">ACFPCV_06050</name>
</gene>
<dbReference type="PANTHER" id="PTHR43798">
    <property type="entry name" value="MONOACYLGLYCEROL LIPASE"/>
    <property type="match status" value="1"/>
</dbReference>
<dbReference type="Gene3D" id="3.40.50.1820">
    <property type="entry name" value="alpha/beta hydrolase"/>
    <property type="match status" value="1"/>
</dbReference>
<proteinExistence type="predicted"/>
<protein>
    <submittedName>
        <fullName evidence="3">Alpha/beta fold hydrolase</fullName>
    </submittedName>
</protein>
<accession>A0ABV9RXL4</accession>
<dbReference type="PANTHER" id="PTHR43798:SF31">
    <property type="entry name" value="AB HYDROLASE SUPERFAMILY PROTEIN YCLE"/>
    <property type="match status" value="1"/>
</dbReference>
<keyword evidence="4" id="KW-1185">Reference proteome</keyword>
<reference evidence="4" key="1">
    <citation type="journal article" date="2019" name="Int. J. Syst. Evol. Microbiol.">
        <title>The Global Catalogue of Microorganisms (GCM) 10K type strain sequencing project: providing services to taxonomists for standard genome sequencing and annotation.</title>
        <authorList>
            <consortium name="The Broad Institute Genomics Platform"/>
            <consortium name="The Broad Institute Genome Sequencing Center for Infectious Disease"/>
            <person name="Wu L."/>
            <person name="Ma J."/>
        </authorList>
    </citation>
    <scope>NUCLEOTIDE SEQUENCE [LARGE SCALE GENOMIC DNA]</scope>
    <source>
        <strain evidence="4">ZS-22-S1</strain>
    </source>
</reference>
<sequence>MGRVTGAGGSRLAFRTAGDPQGPPIVFVHGWAASGAAWSGQLSDPALAGHRLVAVDLRGHGASDVPADGYDRPEVWAGDLAAVLDHCRAATGLPPVLVGWSYGGLVVTDYLRERGTAGIAGVVYAGALTEVGRDRPGGVIGPAWDGIMRPALSDDPEDAIPALTTLARRMTAAPLPGADVQRYVGDMLRVPPSVRKALFRRDVGSAEVLAAIDVPVLVAHGTADTVVAPASAEYTAGKISTAVVRWFEEVGHMPFVERRAEFNAALLEFAGPVANH</sequence>
<evidence type="ECO:0000313" key="3">
    <source>
        <dbReference type="EMBL" id="MFC4853056.1"/>
    </source>
</evidence>
<dbReference type="PRINTS" id="PR00111">
    <property type="entry name" value="ABHYDROLASE"/>
</dbReference>
<comment type="caution">
    <text evidence="3">The sequence shown here is derived from an EMBL/GenBank/DDBJ whole genome shotgun (WGS) entry which is preliminary data.</text>
</comment>
<dbReference type="InterPro" id="IPR000639">
    <property type="entry name" value="Epox_hydrolase-like"/>
</dbReference>
<dbReference type="GO" id="GO:0016787">
    <property type="term" value="F:hydrolase activity"/>
    <property type="evidence" value="ECO:0007669"/>
    <property type="project" value="UniProtKB-KW"/>
</dbReference>
<dbReference type="EMBL" id="JBHSIS010000003">
    <property type="protein sequence ID" value="MFC4853056.1"/>
    <property type="molecule type" value="Genomic_DNA"/>
</dbReference>
<evidence type="ECO:0000256" key="1">
    <source>
        <dbReference type="ARBA" id="ARBA00022801"/>
    </source>
</evidence>
<dbReference type="PRINTS" id="PR00412">
    <property type="entry name" value="EPOXHYDRLASE"/>
</dbReference>
<dbReference type="RefSeq" id="WP_378055042.1">
    <property type="nucleotide sequence ID" value="NZ_JBHSIS010000003.1"/>
</dbReference>